<dbReference type="PROSITE" id="PS51130">
    <property type="entry name" value="PDXT_SNO_2"/>
    <property type="match status" value="1"/>
</dbReference>
<evidence type="ECO:0000313" key="11">
    <source>
        <dbReference type="Proteomes" id="UP000600363"/>
    </source>
</evidence>
<dbReference type="PANTHER" id="PTHR31559:SF0">
    <property type="entry name" value="PYRIDOXAL 5'-PHOSPHATE SYNTHASE SUBUNIT SNO1-RELATED"/>
    <property type="match status" value="1"/>
</dbReference>
<reference evidence="10" key="1">
    <citation type="journal article" date="2020" name="bioRxiv">
        <title>A rank-normalized archaeal taxonomy based on genome phylogeny resolves widespread incomplete and uneven classifications.</title>
        <authorList>
            <person name="Rinke C."/>
            <person name="Chuvochina M."/>
            <person name="Mussig A.J."/>
            <person name="Chaumeil P.-A."/>
            <person name="Waite D.W."/>
            <person name="Whitman W.B."/>
            <person name="Parks D.H."/>
            <person name="Hugenholtz P."/>
        </authorList>
    </citation>
    <scope>NUCLEOTIDE SEQUENCE</scope>
    <source>
        <strain evidence="10">UBA12518</strain>
    </source>
</reference>
<dbReference type="FunFam" id="3.40.50.880:FF:000041">
    <property type="entry name" value="Glutamine amidotransferase subunit pdxT, putative"/>
    <property type="match status" value="1"/>
</dbReference>
<organism evidence="10 11">
    <name type="scientific">Methermicoccus shengliensis</name>
    <dbReference type="NCBI Taxonomy" id="660064"/>
    <lineage>
        <taxon>Archaea</taxon>
        <taxon>Methanobacteriati</taxon>
        <taxon>Methanobacteriota</taxon>
        <taxon>Stenosarchaea group</taxon>
        <taxon>Methanomicrobia</taxon>
        <taxon>Methanosarcinales</taxon>
        <taxon>Methermicoccaceae</taxon>
        <taxon>Methermicoccus</taxon>
    </lineage>
</organism>
<dbReference type="GO" id="GO:0008614">
    <property type="term" value="P:pyridoxine metabolic process"/>
    <property type="evidence" value="ECO:0007669"/>
    <property type="project" value="TreeGrafter"/>
</dbReference>
<comment type="catalytic activity">
    <reaction evidence="7">
        <text>aldehydo-D-ribose 5-phosphate + D-glyceraldehyde 3-phosphate + L-glutamine = pyridoxal 5'-phosphate + L-glutamate + phosphate + 3 H2O + H(+)</text>
        <dbReference type="Rhea" id="RHEA:31507"/>
        <dbReference type="ChEBI" id="CHEBI:15377"/>
        <dbReference type="ChEBI" id="CHEBI:15378"/>
        <dbReference type="ChEBI" id="CHEBI:29985"/>
        <dbReference type="ChEBI" id="CHEBI:43474"/>
        <dbReference type="ChEBI" id="CHEBI:58273"/>
        <dbReference type="ChEBI" id="CHEBI:58359"/>
        <dbReference type="ChEBI" id="CHEBI:59776"/>
        <dbReference type="ChEBI" id="CHEBI:597326"/>
        <dbReference type="EC" id="4.3.3.6"/>
    </reaction>
</comment>
<dbReference type="GO" id="GO:0036381">
    <property type="term" value="F:pyridoxal 5'-phosphate synthase (glutamine hydrolysing) activity"/>
    <property type="evidence" value="ECO:0007669"/>
    <property type="project" value="UniProtKB-UniRule"/>
</dbReference>
<name>A0A832VXF5_9EURY</name>
<dbReference type="CDD" id="cd01749">
    <property type="entry name" value="GATase1_PB"/>
    <property type="match status" value="1"/>
</dbReference>
<dbReference type="EC" id="4.3.3.6" evidence="7"/>
<dbReference type="GO" id="GO:0004359">
    <property type="term" value="F:glutaminase activity"/>
    <property type="evidence" value="ECO:0007669"/>
    <property type="project" value="UniProtKB-UniRule"/>
</dbReference>
<dbReference type="InterPro" id="IPR002161">
    <property type="entry name" value="PdxT/SNO"/>
</dbReference>
<evidence type="ECO:0000256" key="3">
    <source>
        <dbReference type="ARBA" id="ARBA00022898"/>
    </source>
</evidence>
<comment type="similarity">
    <text evidence="1 7">Belongs to the glutaminase PdxT/SNO family.</text>
</comment>
<protein>
    <recommendedName>
        <fullName evidence="7">Pyridoxal 5'-phosphate synthase subunit PdxT</fullName>
        <ecNumber evidence="7">4.3.3.6</ecNumber>
    </recommendedName>
    <alternativeName>
        <fullName evidence="7">Pdx2</fullName>
    </alternativeName>
    <alternativeName>
        <fullName evidence="7">Pyridoxal 5'-phosphate synthase glutaminase subunit</fullName>
        <ecNumber evidence="7">3.5.1.2</ecNumber>
    </alternativeName>
</protein>
<evidence type="ECO:0000313" key="10">
    <source>
        <dbReference type="EMBL" id="HIH69693.1"/>
    </source>
</evidence>
<comment type="subunit">
    <text evidence="7">In the presence of PdxS, forms a dodecamer of heterodimers. Only shows activity in the heterodimer.</text>
</comment>
<dbReference type="PIRSF" id="PIRSF005639">
    <property type="entry name" value="Glut_amidoT_SNO"/>
    <property type="match status" value="1"/>
</dbReference>
<evidence type="ECO:0000256" key="7">
    <source>
        <dbReference type="HAMAP-Rule" id="MF_01615"/>
    </source>
</evidence>
<feature type="active site" description="Nucleophile" evidence="7 8">
    <location>
        <position position="84"/>
    </location>
</feature>
<feature type="binding site" evidence="7 9">
    <location>
        <begin position="52"/>
        <end position="54"/>
    </location>
    <ligand>
        <name>L-glutamine</name>
        <dbReference type="ChEBI" id="CHEBI:58359"/>
    </ligand>
</feature>
<comment type="catalytic activity">
    <reaction evidence="6 7">
        <text>L-glutamine + H2O = L-glutamate + NH4(+)</text>
        <dbReference type="Rhea" id="RHEA:15889"/>
        <dbReference type="ChEBI" id="CHEBI:15377"/>
        <dbReference type="ChEBI" id="CHEBI:28938"/>
        <dbReference type="ChEBI" id="CHEBI:29985"/>
        <dbReference type="ChEBI" id="CHEBI:58359"/>
        <dbReference type="EC" id="3.5.1.2"/>
    </reaction>
</comment>
<dbReference type="NCBIfam" id="TIGR03800">
    <property type="entry name" value="PLP_synth_Pdx2"/>
    <property type="match status" value="1"/>
</dbReference>
<keyword evidence="3 7" id="KW-0663">Pyridoxal phosphate</keyword>
<dbReference type="GO" id="GO:0042823">
    <property type="term" value="P:pyridoxal phosphate biosynthetic process"/>
    <property type="evidence" value="ECO:0007669"/>
    <property type="project" value="UniProtKB-UniRule"/>
</dbReference>
<dbReference type="InterPro" id="IPR021196">
    <property type="entry name" value="PdxT/SNO_CS"/>
</dbReference>
<accession>A0A832VXF5</accession>
<dbReference type="HAMAP" id="MF_01615">
    <property type="entry name" value="PdxT"/>
    <property type="match status" value="1"/>
</dbReference>
<comment type="caution">
    <text evidence="10">The sequence shown here is derived from an EMBL/GenBank/DDBJ whole genome shotgun (WGS) entry which is preliminary data.</text>
</comment>
<dbReference type="EC" id="3.5.1.2" evidence="7"/>
<dbReference type="GO" id="GO:0005829">
    <property type="term" value="C:cytosol"/>
    <property type="evidence" value="ECO:0007669"/>
    <property type="project" value="TreeGrafter"/>
</dbReference>
<evidence type="ECO:0000256" key="8">
    <source>
        <dbReference type="PIRSR" id="PIRSR005639-1"/>
    </source>
</evidence>
<dbReference type="Gene3D" id="3.40.50.880">
    <property type="match status" value="1"/>
</dbReference>
<dbReference type="PROSITE" id="PS01236">
    <property type="entry name" value="PDXT_SNO_1"/>
    <property type="match status" value="1"/>
</dbReference>
<evidence type="ECO:0000256" key="4">
    <source>
        <dbReference type="ARBA" id="ARBA00022962"/>
    </source>
</evidence>
<feature type="active site" description="Charge relay system" evidence="7 8">
    <location>
        <position position="178"/>
    </location>
</feature>
<proteinExistence type="inferred from homology"/>
<dbReference type="Proteomes" id="UP000600363">
    <property type="component" value="Unassembled WGS sequence"/>
</dbReference>
<dbReference type="UniPathway" id="UPA00245"/>
<evidence type="ECO:0000256" key="5">
    <source>
        <dbReference type="ARBA" id="ARBA00023239"/>
    </source>
</evidence>
<dbReference type="RefSeq" id="WP_052353370.1">
    <property type="nucleotide sequence ID" value="NZ_DUIH01000011.1"/>
</dbReference>
<sequence>MRTGVIALQGDVSEHVHSLKRAAAHMGIEIEVVPIRRRGTVPSCDVLVLPGGESTTLCRLLSQEGILEELVDAAHRGMPILATCAGLIVLASEGDELVERTGQRLAGVLDIAVRRNAFGRQRESFEAPVEVKGIGTFPAVFIRAPAVERVGEAVEVIATLDGRIVGVQQDNTVAVAFHPELTEDVRLHAYVLSLALGSGTTSSPCTTSSP</sequence>
<evidence type="ECO:0000256" key="9">
    <source>
        <dbReference type="PIRSR" id="PIRSR005639-2"/>
    </source>
</evidence>
<feature type="active site" description="Charge relay system" evidence="7 8">
    <location>
        <position position="180"/>
    </location>
</feature>
<feature type="binding site" evidence="7 9">
    <location>
        <begin position="142"/>
        <end position="143"/>
    </location>
    <ligand>
        <name>L-glutamine</name>
        <dbReference type="ChEBI" id="CHEBI:58359"/>
    </ligand>
</feature>
<dbReference type="AlphaFoldDB" id="A0A832VXF5"/>
<evidence type="ECO:0000256" key="2">
    <source>
        <dbReference type="ARBA" id="ARBA00022801"/>
    </source>
</evidence>
<dbReference type="PROSITE" id="PS51273">
    <property type="entry name" value="GATASE_TYPE_1"/>
    <property type="match status" value="1"/>
</dbReference>
<comment type="pathway">
    <text evidence="7">Cofactor biosynthesis; pyridoxal 5'-phosphate biosynthesis.</text>
</comment>
<comment type="function">
    <text evidence="7">Catalyzes the hydrolysis of glutamine to glutamate and ammonia as part of the biosynthesis of pyridoxal 5'-phosphate. The resulting ammonia molecule is channeled to the active site of PdxS.</text>
</comment>
<keyword evidence="2 7" id="KW-0378">Hydrolase</keyword>
<gene>
    <name evidence="7 10" type="primary">pdxT</name>
    <name evidence="10" type="ORF">HA299_03610</name>
</gene>
<dbReference type="Pfam" id="PF01174">
    <property type="entry name" value="SNO"/>
    <property type="match status" value="1"/>
</dbReference>
<dbReference type="EMBL" id="DUIH01000011">
    <property type="protein sequence ID" value="HIH69693.1"/>
    <property type="molecule type" value="Genomic_DNA"/>
</dbReference>
<keyword evidence="5 7" id="KW-0456">Lyase</keyword>
<dbReference type="SUPFAM" id="SSF52317">
    <property type="entry name" value="Class I glutamine amidotransferase-like"/>
    <property type="match status" value="1"/>
</dbReference>
<dbReference type="InterPro" id="IPR029062">
    <property type="entry name" value="Class_I_gatase-like"/>
</dbReference>
<evidence type="ECO:0000256" key="6">
    <source>
        <dbReference type="ARBA" id="ARBA00049534"/>
    </source>
</evidence>
<dbReference type="GO" id="GO:0006543">
    <property type="term" value="P:L-glutamine catabolic process"/>
    <property type="evidence" value="ECO:0007669"/>
    <property type="project" value="UniProtKB-UniRule"/>
</dbReference>
<dbReference type="GO" id="GO:1903600">
    <property type="term" value="C:glutaminase complex"/>
    <property type="evidence" value="ECO:0007669"/>
    <property type="project" value="TreeGrafter"/>
</dbReference>
<feature type="binding site" evidence="7 9">
    <location>
        <position position="115"/>
    </location>
    <ligand>
        <name>L-glutamine</name>
        <dbReference type="ChEBI" id="CHEBI:58359"/>
    </ligand>
</feature>
<keyword evidence="4 7" id="KW-0315">Glutamine amidotransferase</keyword>
<evidence type="ECO:0000256" key="1">
    <source>
        <dbReference type="ARBA" id="ARBA00008345"/>
    </source>
</evidence>
<dbReference type="PANTHER" id="PTHR31559">
    <property type="entry name" value="PYRIDOXAL 5'-PHOSPHATE SYNTHASE SUBUNIT SNO"/>
    <property type="match status" value="1"/>
</dbReference>